<organism evidence="1 2">
    <name type="scientific">Cetraspora pellucida</name>
    <dbReference type="NCBI Taxonomy" id="1433469"/>
    <lineage>
        <taxon>Eukaryota</taxon>
        <taxon>Fungi</taxon>
        <taxon>Fungi incertae sedis</taxon>
        <taxon>Mucoromycota</taxon>
        <taxon>Glomeromycotina</taxon>
        <taxon>Glomeromycetes</taxon>
        <taxon>Diversisporales</taxon>
        <taxon>Gigasporaceae</taxon>
        <taxon>Cetraspora</taxon>
    </lineage>
</organism>
<keyword evidence="2" id="KW-1185">Reference proteome</keyword>
<name>A0A9N9KA24_9GLOM</name>
<evidence type="ECO:0000313" key="2">
    <source>
        <dbReference type="Proteomes" id="UP000789759"/>
    </source>
</evidence>
<evidence type="ECO:0000313" key="1">
    <source>
        <dbReference type="EMBL" id="CAG8814540.1"/>
    </source>
</evidence>
<dbReference type="InterPro" id="IPR043502">
    <property type="entry name" value="DNA/RNA_pol_sf"/>
</dbReference>
<comment type="caution">
    <text evidence="1">The sequence shown here is derived from an EMBL/GenBank/DDBJ whole genome shotgun (WGS) entry which is preliminary data.</text>
</comment>
<feature type="non-terminal residue" evidence="1">
    <location>
        <position position="515"/>
    </location>
</feature>
<dbReference type="Gene3D" id="3.30.70.270">
    <property type="match status" value="1"/>
</dbReference>
<dbReference type="PANTHER" id="PTHR33050">
    <property type="entry name" value="REVERSE TRANSCRIPTASE DOMAIN-CONTAINING PROTEIN"/>
    <property type="match status" value="1"/>
</dbReference>
<dbReference type="SUPFAM" id="SSF56672">
    <property type="entry name" value="DNA/RNA polymerases"/>
    <property type="match status" value="1"/>
</dbReference>
<dbReference type="InterPro" id="IPR043128">
    <property type="entry name" value="Rev_trsase/Diguanyl_cyclase"/>
</dbReference>
<proteinExistence type="predicted"/>
<dbReference type="InterPro" id="IPR052055">
    <property type="entry name" value="Hepadnavirus_pol/RT"/>
</dbReference>
<reference evidence="1" key="1">
    <citation type="submission" date="2021-06" db="EMBL/GenBank/DDBJ databases">
        <authorList>
            <person name="Kallberg Y."/>
            <person name="Tangrot J."/>
            <person name="Rosling A."/>
        </authorList>
    </citation>
    <scope>NUCLEOTIDE SEQUENCE</scope>
    <source>
        <strain evidence="1">FL966</strain>
    </source>
</reference>
<dbReference type="AlphaFoldDB" id="A0A9N9KA24"/>
<dbReference type="Gene3D" id="3.10.10.10">
    <property type="entry name" value="HIV Type 1 Reverse Transcriptase, subunit A, domain 1"/>
    <property type="match status" value="1"/>
</dbReference>
<gene>
    <name evidence="1" type="ORF">CPELLU_LOCUS19033</name>
</gene>
<accession>A0A9N9KA24</accession>
<dbReference type="OrthoDB" id="2312957at2759"/>
<protein>
    <submittedName>
        <fullName evidence="1">15259_t:CDS:1</fullName>
    </submittedName>
</protein>
<dbReference type="PANTHER" id="PTHR33050:SF7">
    <property type="entry name" value="RIBONUCLEASE H"/>
    <property type="match status" value="1"/>
</dbReference>
<sequence length="515" mass="60068">MTNNQACIQVSENNTNHDDDYELVPSQNTANILHNDDIDSNIVEDDEQEESPEGYSWQPPNEMCNLPTKIFKDNLLTLDERKSILQAHPYNKHIGFKPPTMDKGLWKYMPKNTREYDKSLAKILYRTSAAICPLDNSLCLLYDSKPDDSDNEALESWKALKQSLLDTRSLILDSLSFTNEIRQLKNTLEKENAKNKLVHNSFYYQKHQNISYKKFDNRKQYVQFKEQLLQHKAKSELNMRSKIHSPQQSGLCLHIANWIEIFEESWVTRIISKGYSPIWASISLRIKQPISHHHYDQEIMTEIKKFLKKGIIKSIPTTTPCFISRIFLVPKKNDKSQLVLDLRKLNQYLTHYHFKMEGIEMVKTLIFTDHYMVSLNIKDAFLHIPINRQDQSFFAFDFHGKHYVFTALPFGIRIIAYLNDLFIVENTKSETTEHLNITFHTLNSLDTSKMTISLPHLKVKEVIRECKSILTKTTIHIRKLASIIGKLIATTNVIFLAHLMTRALLRNKNATLKDR</sequence>
<dbReference type="EMBL" id="CAJVQA010042104">
    <property type="protein sequence ID" value="CAG8814540.1"/>
    <property type="molecule type" value="Genomic_DNA"/>
</dbReference>
<dbReference type="Proteomes" id="UP000789759">
    <property type="component" value="Unassembled WGS sequence"/>
</dbReference>